<dbReference type="EMBL" id="JAGSHT010000001">
    <property type="protein sequence ID" value="MBZ2194683.1"/>
    <property type="molecule type" value="Genomic_DNA"/>
</dbReference>
<sequence>MSELLLRVDKYLDGAEVPHGAVAQVLAFDSRGGRSPAADVRDVVVPVGGNVAPASIPVEPGDYLIEVLLPNGERTSAEVRAGEAPVSVDLAVTHSPREWLSWQHLVGGVPLRENMRPGRGAGPVRLEWLEGLPRGRVGLAGPGYPWRAVLAIVTGAEPAPEGLAVAPLTGESGWQLYRFGAAGALKWLDQEPEPGGPMRRRYLVARSGADVSLVPVPVPWPITSGGAAVVDVLVRDQPDGARILISPMDQYIAPVIGFLSAGSAQPARVLVDHARSRLFEKMVNPFAAAAGGYVLLATEETGDTAWHPLIANLAARFDWLPDGAVLQGRLLLRHRSGSADVHAARDSFMEAYRRGLPFYTLGLQWLVDGLRTFAGTGDEEAGRMLATVQEVAWHADLAQPFATLRSGTG</sequence>
<comment type="caution">
    <text evidence="1">The sequence shown here is derived from an EMBL/GenBank/DDBJ whole genome shotgun (WGS) entry which is preliminary data.</text>
</comment>
<gene>
    <name evidence="1" type="ORF">KCQ71_00850</name>
</gene>
<proteinExistence type="predicted"/>
<evidence type="ECO:0000313" key="1">
    <source>
        <dbReference type="EMBL" id="MBZ2194683.1"/>
    </source>
</evidence>
<protein>
    <submittedName>
        <fullName evidence="1">Uncharacterized protein</fullName>
    </submittedName>
</protein>
<dbReference type="RefSeq" id="WP_223401776.1">
    <property type="nucleotide sequence ID" value="NZ_JAGSHT010000001.1"/>
</dbReference>
<name>A0ABS7S447_9MICO</name>
<evidence type="ECO:0000313" key="2">
    <source>
        <dbReference type="Proteomes" id="UP000826651"/>
    </source>
</evidence>
<accession>A0ABS7S447</accession>
<reference evidence="1 2" key="1">
    <citation type="submission" date="2021-04" db="EMBL/GenBank/DDBJ databases">
        <title>Ruania sp. nov., isolated from sandy soil of mangrove forest.</title>
        <authorList>
            <person name="Ge X."/>
            <person name="Huang R."/>
            <person name="Liu W."/>
        </authorList>
    </citation>
    <scope>NUCLEOTIDE SEQUENCE [LARGE SCALE GENOMIC DNA]</scope>
    <source>
        <strain evidence="1 2">N2-46</strain>
    </source>
</reference>
<dbReference type="Proteomes" id="UP000826651">
    <property type="component" value="Unassembled WGS sequence"/>
</dbReference>
<keyword evidence="2" id="KW-1185">Reference proteome</keyword>
<organism evidence="1 2">
    <name type="scientific">Occultella gossypii</name>
    <dbReference type="NCBI Taxonomy" id="2800820"/>
    <lineage>
        <taxon>Bacteria</taxon>
        <taxon>Bacillati</taxon>
        <taxon>Actinomycetota</taxon>
        <taxon>Actinomycetes</taxon>
        <taxon>Micrococcales</taxon>
        <taxon>Ruaniaceae</taxon>
        <taxon>Occultella</taxon>
    </lineage>
</organism>